<evidence type="ECO:0000313" key="1">
    <source>
        <dbReference type="EMBL" id="BAJ75221.1"/>
    </source>
</evidence>
<dbReference type="STRING" id="979556.MTES_2257"/>
<gene>
    <name evidence="1" type="ordered locus">MTES_2257</name>
</gene>
<dbReference type="RefSeq" id="WP_013585346.1">
    <property type="nucleotide sequence ID" value="NC_015125.1"/>
</dbReference>
<dbReference type="eggNOG" id="ENOG5031DB4">
    <property type="taxonomic scope" value="Bacteria"/>
</dbReference>
<dbReference type="OrthoDB" id="9794601at2"/>
<reference evidence="1 2" key="1">
    <citation type="journal article" date="2011" name="J. Bacteriol.">
        <title>Genome sequence of Microbacterium testaceum StLB037, an N-acylhomoserine lactone-degrading bacterium isolated from potato leaves.</title>
        <authorList>
            <person name="Morohoshi T."/>
            <person name="Wang W.-Z."/>
            <person name="Someya N."/>
            <person name="Ikeda T."/>
        </authorList>
    </citation>
    <scope>NUCLEOTIDE SEQUENCE [LARGE SCALE GENOMIC DNA]</scope>
    <source>
        <strain evidence="1 2">StLB037</strain>
    </source>
</reference>
<dbReference type="Gene3D" id="3.40.50.11350">
    <property type="match status" value="1"/>
</dbReference>
<sequence>MSKFVAPLIGRAGLGNELFPVLRAADIAAKESRVVLWPAWFQLKIGPILRRERDKRMYWTLFRTPDLISLLRLIWAKARGVPHDGASSNHRYVTVQGMKGYFDGVNISGPEFRDLLLARARRGVLSSPPREPYIAFHVRLGDFSRVGASESGVSKNNTSSPIEWFVARARAARDAHPGVRLFVCSDGDDAELAPLLDEHGVYRSTGRNALDDMVFMSHSVGIVGSRSTFSAWGAFLGDVPMVVQTGGDAYRPHARVWEASADEATTDWDDQVRRRCGEGH</sequence>
<accession>E8NFE8</accession>
<organism evidence="1 2">
    <name type="scientific">Microbacterium testaceum (strain StLB037)</name>
    <dbReference type="NCBI Taxonomy" id="979556"/>
    <lineage>
        <taxon>Bacteria</taxon>
        <taxon>Bacillati</taxon>
        <taxon>Actinomycetota</taxon>
        <taxon>Actinomycetes</taxon>
        <taxon>Micrococcales</taxon>
        <taxon>Microbacteriaceae</taxon>
        <taxon>Microbacterium</taxon>
    </lineage>
</organism>
<dbReference type="AlphaFoldDB" id="E8NFE8"/>
<dbReference type="Proteomes" id="UP000008975">
    <property type="component" value="Chromosome"/>
</dbReference>
<name>E8NFE8_MICTS</name>
<dbReference type="KEGG" id="mts:MTES_2257"/>
<protein>
    <submittedName>
        <fullName evidence="1">Dihydroorotase</fullName>
    </submittedName>
</protein>
<dbReference type="HOGENOM" id="CLU_085970_0_0_11"/>
<reference key="2">
    <citation type="submission" date="2011-02" db="EMBL/GenBank/DDBJ databases">
        <title>Genome sequence of Microbacterium testaceum StLB037.</title>
        <authorList>
            <person name="Morohoshi T."/>
            <person name="Wang W.Z."/>
            <person name="Someya N."/>
            <person name="Ikeda T."/>
        </authorList>
    </citation>
    <scope>NUCLEOTIDE SEQUENCE</scope>
    <source>
        <strain>StLB037</strain>
    </source>
</reference>
<proteinExistence type="predicted"/>
<dbReference type="EMBL" id="AP012052">
    <property type="protein sequence ID" value="BAJ75221.1"/>
    <property type="molecule type" value="Genomic_DNA"/>
</dbReference>
<evidence type="ECO:0000313" key="2">
    <source>
        <dbReference type="Proteomes" id="UP000008975"/>
    </source>
</evidence>